<dbReference type="EMBL" id="BMKQ01000001">
    <property type="protein sequence ID" value="GGF54313.1"/>
    <property type="molecule type" value="Genomic_DNA"/>
</dbReference>
<feature type="compositionally biased region" description="Basic and acidic residues" evidence="6">
    <location>
        <begin position="290"/>
        <end position="300"/>
    </location>
</feature>
<evidence type="ECO:0000256" key="5">
    <source>
        <dbReference type="ARBA" id="ARBA00022840"/>
    </source>
</evidence>
<dbReference type="SUPFAM" id="SSF53613">
    <property type="entry name" value="Ribokinase-like"/>
    <property type="match status" value="1"/>
</dbReference>
<dbReference type="Pfam" id="PF00294">
    <property type="entry name" value="PfkB"/>
    <property type="match status" value="1"/>
</dbReference>
<evidence type="ECO:0000256" key="2">
    <source>
        <dbReference type="ARBA" id="ARBA00022679"/>
    </source>
</evidence>
<evidence type="ECO:0000256" key="4">
    <source>
        <dbReference type="ARBA" id="ARBA00022777"/>
    </source>
</evidence>
<dbReference type="InterPro" id="IPR029056">
    <property type="entry name" value="Ribokinase-like"/>
</dbReference>
<evidence type="ECO:0000256" key="1">
    <source>
        <dbReference type="ARBA" id="ARBA00010688"/>
    </source>
</evidence>
<evidence type="ECO:0000313" key="9">
    <source>
        <dbReference type="Proteomes" id="UP000649179"/>
    </source>
</evidence>
<sequence length="306" mass="31690">MIVVVGESLVDVVLGEDGRPSSEHVGGGPLNIAVGIARLEEPSLLVTQVGDDDRGERVLAHLAADEVEVVGVPTHDGRTSTATATLHGDGSATYSFDLGWTLPHQELPPCDALHVGSLGASLDPGRASVVDLVDQAYGRDTLVSFDPNLRPAFLDSPEAAWADLLTLADRCTLVKLSDDDVDLVQPGADHGDIARVLLQGERTELVVVTHGADGATGYAGGLEVRVPGLEVDTVDTVGAGDSFMAALLVALSQAGALSSYGEGAMPRDETALRRLLSAAATAAAITCSRRGADPPRRADLPEDWPG</sequence>
<reference evidence="8" key="2">
    <citation type="submission" date="2020-09" db="EMBL/GenBank/DDBJ databases">
        <authorList>
            <person name="Sun Q."/>
            <person name="Zhou Y."/>
        </authorList>
    </citation>
    <scope>NUCLEOTIDE SEQUENCE</scope>
    <source>
        <strain evidence="8">CGMCC 1.16067</strain>
    </source>
</reference>
<proteinExistence type="inferred from homology"/>
<accession>A0A917BPU3</accession>
<dbReference type="Gene3D" id="3.40.1190.20">
    <property type="match status" value="1"/>
</dbReference>
<name>A0A917BPU3_9ACTN</name>
<keyword evidence="3" id="KW-0547">Nucleotide-binding</keyword>
<evidence type="ECO:0000259" key="7">
    <source>
        <dbReference type="Pfam" id="PF00294"/>
    </source>
</evidence>
<keyword evidence="9" id="KW-1185">Reference proteome</keyword>
<feature type="region of interest" description="Disordered" evidence="6">
    <location>
        <begin position="287"/>
        <end position="306"/>
    </location>
</feature>
<dbReference type="GO" id="GO:0016301">
    <property type="term" value="F:kinase activity"/>
    <property type="evidence" value="ECO:0007669"/>
    <property type="project" value="UniProtKB-KW"/>
</dbReference>
<dbReference type="RefSeq" id="WP_188780524.1">
    <property type="nucleotide sequence ID" value="NZ_BMKQ01000001.1"/>
</dbReference>
<organism evidence="8 9">
    <name type="scientific">Marmoricola endophyticus</name>
    <dbReference type="NCBI Taxonomy" id="2040280"/>
    <lineage>
        <taxon>Bacteria</taxon>
        <taxon>Bacillati</taxon>
        <taxon>Actinomycetota</taxon>
        <taxon>Actinomycetes</taxon>
        <taxon>Propionibacteriales</taxon>
        <taxon>Nocardioidaceae</taxon>
        <taxon>Marmoricola</taxon>
    </lineage>
</organism>
<dbReference type="PROSITE" id="PS00584">
    <property type="entry name" value="PFKB_KINASES_2"/>
    <property type="match status" value="1"/>
</dbReference>
<dbReference type="Proteomes" id="UP000649179">
    <property type="component" value="Unassembled WGS sequence"/>
</dbReference>
<comment type="similarity">
    <text evidence="1">Belongs to the carbohydrate kinase PfkB family.</text>
</comment>
<dbReference type="InterPro" id="IPR050306">
    <property type="entry name" value="PfkB_Carbo_kinase"/>
</dbReference>
<reference evidence="8" key="1">
    <citation type="journal article" date="2014" name="Int. J. Syst. Evol. Microbiol.">
        <title>Complete genome sequence of Corynebacterium casei LMG S-19264T (=DSM 44701T), isolated from a smear-ripened cheese.</title>
        <authorList>
            <consortium name="US DOE Joint Genome Institute (JGI-PGF)"/>
            <person name="Walter F."/>
            <person name="Albersmeier A."/>
            <person name="Kalinowski J."/>
            <person name="Ruckert C."/>
        </authorList>
    </citation>
    <scope>NUCLEOTIDE SEQUENCE</scope>
    <source>
        <strain evidence="8">CGMCC 1.16067</strain>
    </source>
</reference>
<keyword evidence="4" id="KW-0418">Kinase</keyword>
<dbReference type="InterPro" id="IPR002173">
    <property type="entry name" value="Carboh/pur_kinase_PfkB_CS"/>
</dbReference>
<gene>
    <name evidence="8" type="ORF">GCM10011519_30270</name>
</gene>
<dbReference type="CDD" id="cd01167">
    <property type="entry name" value="bac_FRK"/>
    <property type="match status" value="1"/>
</dbReference>
<evidence type="ECO:0000313" key="8">
    <source>
        <dbReference type="EMBL" id="GGF54313.1"/>
    </source>
</evidence>
<feature type="domain" description="Carbohydrate kinase PfkB" evidence="7">
    <location>
        <begin position="2"/>
        <end position="295"/>
    </location>
</feature>
<dbReference type="GO" id="GO:0005524">
    <property type="term" value="F:ATP binding"/>
    <property type="evidence" value="ECO:0007669"/>
    <property type="project" value="UniProtKB-KW"/>
</dbReference>
<comment type="caution">
    <text evidence="8">The sequence shown here is derived from an EMBL/GenBank/DDBJ whole genome shotgun (WGS) entry which is preliminary data.</text>
</comment>
<keyword evidence="5" id="KW-0067">ATP-binding</keyword>
<dbReference type="PANTHER" id="PTHR43085:SF1">
    <property type="entry name" value="PSEUDOURIDINE KINASE-RELATED"/>
    <property type="match status" value="1"/>
</dbReference>
<protein>
    <submittedName>
        <fullName evidence="8">Ribokinase</fullName>
    </submittedName>
</protein>
<evidence type="ECO:0000256" key="3">
    <source>
        <dbReference type="ARBA" id="ARBA00022741"/>
    </source>
</evidence>
<evidence type="ECO:0000256" key="6">
    <source>
        <dbReference type="SAM" id="MobiDB-lite"/>
    </source>
</evidence>
<dbReference type="AlphaFoldDB" id="A0A917BPU3"/>
<keyword evidence="2" id="KW-0808">Transferase</keyword>
<dbReference type="InterPro" id="IPR011611">
    <property type="entry name" value="PfkB_dom"/>
</dbReference>
<dbReference type="PANTHER" id="PTHR43085">
    <property type="entry name" value="HEXOKINASE FAMILY MEMBER"/>
    <property type="match status" value="1"/>
</dbReference>